<keyword evidence="2" id="KW-0436">Ligase</keyword>
<dbReference type="EMBL" id="GDJX01003361">
    <property type="protein sequence ID" value="JAT64575.1"/>
    <property type="molecule type" value="Transcribed_RNA"/>
</dbReference>
<gene>
    <name evidence="2" type="primary">murC_22</name>
    <name evidence="2" type="ORF">g.118884</name>
</gene>
<evidence type="ECO:0000256" key="1">
    <source>
        <dbReference type="SAM" id="MobiDB-lite"/>
    </source>
</evidence>
<name>A0A1D1ZCI6_9ARAE</name>
<feature type="compositionally biased region" description="Basic and acidic residues" evidence="1">
    <location>
        <begin position="102"/>
        <end position="118"/>
    </location>
</feature>
<dbReference type="PANTHER" id="PTHR34130">
    <property type="entry name" value="OS08G0243800 PROTEIN"/>
    <property type="match status" value="1"/>
</dbReference>
<reference evidence="2" key="1">
    <citation type="submission" date="2015-07" db="EMBL/GenBank/DDBJ databases">
        <title>Transcriptome Assembly of Anthurium amnicola.</title>
        <authorList>
            <person name="Suzuki J."/>
        </authorList>
    </citation>
    <scope>NUCLEOTIDE SEQUENCE</scope>
</reference>
<feature type="region of interest" description="Disordered" evidence="1">
    <location>
        <begin position="197"/>
        <end position="219"/>
    </location>
</feature>
<feature type="non-terminal residue" evidence="2">
    <location>
        <position position="1"/>
    </location>
</feature>
<protein>
    <submittedName>
        <fullName evidence="2">UDP-N-acetylmuramate--L-alanine ligase</fullName>
    </submittedName>
</protein>
<dbReference type="AlphaFoldDB" id="A0A1D1ZCI6"/>
<feature type="region of interest" description="Disordered" evidence="1">
    <location>
        <begin position="73"/>
        <end position="137"/>
    </location>
</feature>
<evidence type="ECO:0000313" key="2">
    <source>
        <dbReference type="EMBL" id="JAT64575.1"/>
    </source>
</evidence>
<dbReference type="GO" id="GO:0016874">
    <property type="term" value="F:ligase activity"/>
    <property type="evidence" value="ECO:0007669"/>
    <property type="project" value="UniProtKB-KW"/>
</dbReference>
<organism evidence="2">
    <name type="scientific">Anthurium amnicola</name>
    <dbReference type="NCBI Taxonomy" id="1678845"/>
    <lineage>
        <taxon>Eukaryota</taxon>
        <taxon>Viridiplantae</taxon>
        <taxon>Streptophyta</taxon>
        <taxon>Embryophyta</taxon>
        <taxon>Tracheophyta</taxon>
        <taxon>Spermatophyta</taxon>
        <taxon>Magnoliopsida</taxon>
        <taxon>Liliopsida</taxon>
        <taxon>Araceae</taxon>
        <taxon>Pothoideae</taxon>
        <taxon>Potheae</taxon>
        <taxon>Anthurium</taxon>
    </lineage>
</organism>
<sequence length="259" mass="28180">VCVCVCVRDFLIMRKRMGGDNELRISHGLGLPVEPRQPPSPPGAFEFGPALGSADMCAAEDVFLRGRLVPYNPLPTSPPPTRRGHQIPTTTAHHGREHKKRGPLDHMHRRPDSLDRYARPPRGVGYRKGRGSALSSADCQRLPAVGEACGTRGAERTEASSPRPSWCVLAFGSVPLPSKMSLRDIRSRLMRRRSLLSTAAGSEGDDSNRAGITGGAARRRKTGSGGRIWKLLRSLSCKRDVAGVVEAWFTLGLTRAPTY</sequence>
<accession>A0A1D1ZCI6</accession>
<proteinExistence type="predicted"/>
<dbReference type="PANTHER" id="PTHR34130:SF5">
    <property type="entry name" value="OS08G0243800 PROTEIN"/>
    <property type="match status" value="1"/>
</dbReference>